<keyword evidence="5 6" id="KW-0472">Membrane</keyword>
<comment type="subcellular location">
    <subcellularLocation>
        <location evidence="1">Cell membrane</location>
        <topology evidence="1">Multi-pass membrane protein</topology>
    </subcellularLocation>
</comment>
<evidence type="ECO:0000256" key="4">
    <source>
        <dbReference type="ARBA" id="ARBA00022989"/>
    </source>
</evidence>
<dbReference type="PANTHER" id="PTHR43124">
    <property type="entry name" value="PURINE EFFLUX PUMP PBUE"/>
    <property type="match status" value="1"/>
</dbReference>
<gene>
    <name evidence="8" type="ORF">JYK02_00945</name>
</gene>
<feature type="transmembrane region" description="Helical" evidence="6">
    <location>
        <begin position="287"/>
        <end position="306"/>
    </location>
</feature>
<comment type="caution">
    <text evidence="8">The sequence shown here is derived from an EMBL/GenBank/DDBJ whole genome shotgun (WGS) entry which is preliminary data.</text>
</comment>
<keyword evidence="9" id="KW-1185">Reference proteome</keyword>
<evidence type="ECO:0000259" key="7">
    <source>
        <dbReference type="PROSITE" id="PS50850"/>
    </source>
</evidence>
<feature type="transmembrane region" description="Helical" evidence="6">
    <location>
        <begin position="223"/>
        <end position="246"/>
    </location>
</feature>
<feature type="transmembrane region" description="Helical" evidence="6">
    <location>
        <begin position="312"/>
        <end position="330"/>
    </location>
</feature>
<reference evidence="8 9" key="1">
    <citation type="submission" date="2021-02" db="EMBL/GenBank/DDBJ databases">
        <title>De Novo genome assembly of isolated myxobacteria.</title>
        <authorList>
            <person name="Stevens D.C."/>
        </authorList>
    </citation>
    <scope>NUCLEOTIDE SEQUENCE [LARGE SCALE GENOMIC DNA]</scope>
    <source>
        <strain evidence="8 9">ATCC 29039</strain>
    </source>
</reference>
<evidence type="ECO:0000256" key="5">
    <source>
        <dbReference type="ARBA" id="ARBA00023136"/>
    </source>
</evidence>
<feature type="transmembrane region" description="Helical" evidence="6">
    <location>
        <begin position="175"/>
        <end position="193"/>
    </location>
</feature>
<dbReference type="CDD" id="cd17324">
    <property type="entry name" value="MFS_NepI_like"/>
    <property type="match status" value="1"/>
</dbReference>
<organism evidence="8 9">
    <name type="scientific">Corallococcus macrosporus</name>
    <dbReference type="NCBI Taxonomy" id="35"/>
    <lineage>
        <taxon>Bacteria</taxon>
        <taxon>Pseudomonadati</taxon>
        <taxon>Myxococcota</taxon>
        <taxon>Myxococcia</taxon>
        <taxon>Myxococcales</taxon>
        <taxon>Cystobacterineae</taxon>
        <taxon>Myxococcaceae</taxon>
        <taxon>Corallococcus</taxon>
    </lineage>
</organism>
<feature type="transmembrane region" description="Helical" evidence="6">
    <location>
        <begin position="60"/>
        <end position="78"/>
    </location>
</feature>
<dbReference type="PROSITE" id="PS50850">
    <property type="entry name" value="MFS"/>
    <property type="match status" value="1"/>
</dbReference>
<name>A0ABS3D353_9BACT</name>
<evidence type="ECO:0000256" key="1">
    <source>
        <dbReference type="ARBA" id="ARBA00004651"/>
    </source>
</evidence>
<dbReference type="EMBL" id="JAFIMU010000002">
    <property type="protein sequence ID" value="MBN8226071.1"/>
    <property type="molecule type" value="Genomic_DNA"/>
</dbReference>
<dbReference type="SUPFAM" id="SSF103473">
    <property type="entry name" value="MFS general substrate transporter"/>
    <property type="match status" value="1"/>
</dbReference>
<evidence type="ECO:0000256" key="3">
    <source>
        <dbReference type="ARBA" id="ARBA00022692"/>
    </source>
</evidence>
<dbReference type="InterPro" id="IPR011701">
    <property type="entry name" value="MFS"/>
</dbReference>
<keyword evidence="2" id="KW-1003">Cell membrane</keyword>
<dbReference type="Proteomes" id="UP000664052">
    <property type="component" value="Unassembled WGS sequence"/>
</dbReference>
<dbReference type="Gene3D" id="1.20.1250.20">
    <property type="entry name" value="MFS general substrate transporter like domains"/>
    <property type="match status" value="1"/>
</dbReference>
<feature type="transmembrane region" description="Helical" evidence="6">
    <location>
        <begin position="143"/>
        <end position="163"/>
    </location>
</feature>
<feature type="domain" description="Major facilitator superfamily (MFS) profile" evidence="7">
    <location>
        <begin position="19"/>
        <end position="405"/>
    </location>
</feature>
<dbReference type="RefSeq" id="WP_207047968.1">
    <property type="nucleotide sequence ID" value="NZ_JAFIMU010000002.1"/>
</dbReference>
<protein>
    <submittedName>
        <fullName evidence="8">MFS transporter</fullName>
    </submittedName>
</protein>
<dbReference type="PANTHER" id="PTHR43124:SF3">
    <property type="entry name" value="CHLORAMPHENICOL EFFLUX PUMP RV0191"/>
    <property type="match status" value="1"/>
</dbReference>
<dbReference type="InterPro" id="IPR050189">
    <property type="entry name" value="MFS_Efflux_Transporters"/>
</dbReference>
<dbReference type="InterPro" id="IPR020846">
    <property type="entry name" value="MFS_dom"/>
</dbReference>
<proteinExistence type="predicted"/>
<feature type="transmembrane region" description="Helical" evidence="6">
    <location>
        <begin position="85"/>
        <end position="104"/>
    </location>
</feature>
<evidence type="ECO:0000313" key="9">
    <source>
        <dbReference type="Proteomes" id="UP000664052"/>
    </source>
</evidence>
<evidence type="ECO:0000256" key="6">
    <source>
        <dbReference type="SAM" id="Phobius"/>
    </source>
</evidence>
<dbReference type="Pfam" id="PF07690">
    <property type="entry name" value="MFS_1"/>
    <property type="match status" value="1"/>
</dbReference>
<keyword evidence="4 6" id="KW-1133">Transmembrane helix</keyword>
<accession>A0ABS3D353</accession>
<keyword evidence="3 6" id="KW-0812">Transmembrane</keyword>
<feature type="transmembrane region" description="Helical" evidence="6">
    <location>
        <begin position="20"/>
        <end position="40"/>
    </location>
</feature>
<sequence>MPESSESAAPSRPVSERAVVLLIGAVQFVNILDFVMVMPLGPDFAKGLGIESSHIGTIGGSYTAAASVAGLLGGYFLDRFDRRKALAVCMLGLVAATAAGGLALGLSTLLLARVCAGIFGGPATALSLSIIADLIPVERRGRALGSVMASFSVASVLGVPLALKVAEVGGWRLPFFVVAALGLVVVGAALWLLPPVRGHLKPGGSAARAPGVRELIGHSDVQLSYLMTALVMMSGFIVIPNISAYVQQNLGYPRDHLWILYFAGGIVSFITLRLTGPLVDRFGSFRVGTVGVVLAAVTTYAGFVHYPAWLPIPVLFMVFMLAMGVRNVAYNTLTSRVPDNPVRARFMSLQSATQHMASALGAFLSSRLLVDLPDGTLGGMDTIGWVSIGLSVGVPVMLRVVEARVRSREQARALAVPPAQGMAAPLSPQANPHA</sequence>
<dbReference type="InterPro" id="IPR036259">
    <property type="entry name" value="MFS_trans_sf"/>
</dbReference>
<feature type="transmembrane region" description="Helical" evidence="6">
    <location>
        <begin position="258"/>
        <end position="275"/>
    </location>
</feature>
<feature type="transmembrane region" description="Helical" evidence="6">
    <location>
        <begin position="110"/>
        <end position="131"/>
    </location>
</feature>
<evidence type="ECO:0000256" key="2">
    <source>
        <dbReference type="ARBA" id="ARBA00022475"/>
    </source>
</evidence>
<evidence type="ECO:0000313" key="8">
    <source>
        <dbReference type="EMBL" id="MBN8226071.1"/>
    </source>
</evidence>